<evidence type="ECO:0000256" key="5">
    <source>
        <dbReference type="PIRSR" id="PIRSR000106-1"/>
    </source>
</evidence>
<proteinExistence type="inferred from homology"/>
<dbReference type="PIRSF" id="PIRSF000106">
    <property type="entry name" value="ME"/>
    <property type="match status" value="1"/>
</dbReference>
<evidence type="ECO:0000256" key="7">
    <source>
        <dbReference type="PIRSR" id="PIRSR000106-3"/>
    </source>
</evidence>
<dbReference type="SMART" id="SM01274">
    <property type="entry name" value="malic"/>
    <property type="match status" value="1"/>
</dbReference>
<organism evidence="11">
    <name type="scientific">Attheya septentrionalis</name>
    <dbReference type="NCBI Taxonomy" id="420275"/>
    <lineage>
        <taxon>Eukaryota</taxon>
        <taxon>Sar</taxon>
        <taxon>Stramenopiles</taxon>
        <taxon>Ochrophyta</taxon>
        <taxon>Bacillariophyta</taxon>
        <taxon>Coscinodiscophyceae</taxon>
        <taxon>Chaetocerotophycidae</taxon>
        <taxon>Chaetocerotales</taxon>
        <taxon>Attheyaceae</taxon>
        <taxon>Attheya</taxon>
    </lineage>
</organism>
<dbReference type="Gene3D" id="3.40.50.10380">
    <property type="entry name" value="Malic enzyme, N-terminal domain"/>
    <property type="match status" value="1"/>
</dbReference>
<dbReference type="InterPro" id="IPR012301">
    <property type="entry name" value="Malic_N_dom"/>
</dbReference>
<dbReference type="SUPFAM" id="SSF53223">
    <property type="entry name" value="Aminoacid dehydrogenase-like, N-terminal domain"/>
    <property type="match status" value="1"/>
</dbReference>
<dbReference type="Pfam" id="PF03949">
    <property type="entry name" value="Malic_M"/>
    <property type="match status" value="1"/>
</dbReference>
<dbReference type="PROSITE" id="PS00331">
    <property type="entry name" value="MALIC_ENZYMES"/>
    <property type="match status" value="1"/>
</dbReference>
<feature type="domain" description="Malic enzyme N-terminal" evidence="10">
    <location>
        <begin position="109"/>
        <end position="291"/>
    </location>
</feature>
<evidence type="ECO:0000259" key="10">
    <source>
        <dbReference type="SMART" id="SM01274"/>
    </source>
</evidence>
<dbReference type="FunFam" id="3.40.50.720:FF:000060">
    <property type="entry name" value="Malic enzyme"/>
    <property type="match status" value="1"/>
</dbReference>
<keyword evidence="4 8" id="KW-0560">Oxidoreductase</keyword>
<comment type="similarity">
    <text evidence="2 8">Belongs to the malic enzymes family.</text>
</comment>
<dbReference type="Pfam" id="PF00390">
    <property type="entry name" value="malic"/>
    <property type="match status" value="1"/>
</dbReference>
<dbReference type="PANTHER" id="PTHR23406:SF90">
    <property type="entry name" value="MALIC ENZYME-RELATED"/>
    <property type="match status" value="1"/>
</dbReference>
<dbReference type="Gene3D" id="3.40.50.720">
    <property type="entry name" value="NAD(P)-binding Rossmann-like Domain"/>
    <property type="match status" value="1"/>
</dbReference>
<evidence type="ECO:0000256" key="3">
    <source>
        <dbReference type="ARBA" id="ARBA00022723"/>
    </source>
</evidence>
<feature type="domain" description="Malic enzyme NAD-binding" evidence="9">
    <location>
        <begin position="301"/>
        <end position="562"/>
    </location>
</feature>
<dbReference type="PANTHER" id="PTHR23406">
    <property type="entry name" value="MALIC ENZYME-RELATED"/>
    <property type="match status" value="1"/>
</dbReference>
<reference evidence="11" key="1">
    <citation type="submission" date="2021-01" db="EMBL/GenBank/DDBJ databases">
        <authorList>
            <person name="Corre E."/>
            <person name="Pelletier E."/>
            <person name="Niang G."/>
            <person name="Scheremetjew M."/>
            <person name="Finn R."/>
            <person name="Kale V."/>
            <person name="Holt S."/>
            <person name="Cochrane G."/>
            <person name="Meng A."/>
            <person name="Brown T."/>
            <person name="Cohen L."/>
        </authorList>
    </citation>
    <scope>NUCLEOTIDE SEQUENCE</scope>
    <source>
        <strain evidence="11">CCMP2084</strain>
    </source>
</reference>
<gene>
    <name evidence="11" type="ORF">ASEP1449_LOCUS2642</name>
</gene>
<keyword evidence="3 7" id="KW-0479">Metal-binding</keyword>
<dbReference type="NCBIfam" id="NF010052">
    <property type="entry name" value="PRK13529.1"/>
    <property type="match status" value="1"/>
</dbReference>
<dbReference type="InterPro" id="IPR015884">
    <property type="entry name" value="Malic_enzyme_CS"/>
</dbReference>
<evidence type="ECO:0000256" key="4">
    <source>
        <dbReference type="ARBA" id="ARBA00023002"/>
    </source>
</evidence>
<feature type="active site" description="Proton donor" evidence="5">
    <location>
        <position position="132"/>
    </location>
</feature>
<evidence type="ECO:0000256" key="1">
    <source>
        <dbReference type="ARBA" id="ARBA00001936"/>
    </source>
</evidence>
<dbReference type="PRINTS" id="PR00072">
    <property type="entry name" value="MALOXRDTASE"/>
</dbReference>
<comment type="cofactor">
    <cofactor evidence="1">
        <name>Mn(2+)</name>
        <dbReference type="ChEBI" id="CHEBI:29035"/>
    </cofactor>
</comment>
<dbReference type="SMART" id="SM00919">
    <property type="entry name" value="Malic_M"/>
    <property type="match status" value="1"/>
</dbReference>
<dbReference type="InterPro" id="IPR046346">
    <property type="entry name" value="Aminoacid_DH-like_N_sf"/>
</dbReference>
<evidence type="ECO:0000256" key="8">
    <source>
        <dbReference type="RuleBase" id="RU003426"/>
    </source>
</evidence>
<comment type="cofactor">
    <cofactor evidence="7">
        <name>Mg(2+)</name>
        <dbReference type="ChEBI" id="CHEBI:18420"/>
    </cofactor>
    <cofactor evidence="7">
        <name>Mn(2+)</name>
        <dbReference type="ChEBI" id="CHEBI:29035"/>
    </cofactor>
    <text evidence="7">Divalent metal cations. Prefers magnesium or manganese.</text>
</comment>
<dbReference type="GO" id="GO:0004473">
    <property type="term" value="F:malate dehydrogenase (decarboxylating) (NADP+) activity"/>
    <property type="evidence" value="ECO:0007669"/>
    <property type="project" value="TreeGrafter"/>
</dbReference>
<feature type="binding site" evidence="7">
    <location>
        <position position="277"/>
    </location>
    <ligand>
        <name>a divalent metal cation</name>
        <dbReference type="ChEBI" id="CHEBI:60240"/>
    </ligand>
</feature>
<dbReference type="InterPro" id="IPR012302">
    <property type="entry name" value="Malic_NAD-bd"/>
</dbReference>
<dbReference type="CDD" id="cd05312">
    <property type="entry name" value="NAD_bind_1_malic_enz"/>
    <property type="match status" value="1"/>
</dbReference>
<dbReference type="AlphaFoldDB" id="A0A7S2U7B4"/>
<dbReference type="GO" id="GO:0046872">
    <property type="term" value="F:metal ion binding"/>
    <property type="evidence" value="ECO:0007669"/>
    <property type="project" value="UniProtKB-KW"/>
</dbReference>
<dbReference type="EMBL" id="HBHQ01003975">
    <property type="protein sequence ID" value="CAD9810818.1"/>
    <property type="molecule type" value="Transcribed_RNA"/>
</dbReference>
<protein>
    <recommendedName>
        <fullName evidence="8">Malic enzyme</fullName>
    </recommendedName>
</protein>
<dbReference type="InterPro" id="IPR036291">
    <property type="entry name" value="NAD(P)-bd_dom_sf"/>
</dbReference>
<dbReference type="InterPro" id="IPR037062">
    <property type="entry name" value="Malic_N_dom_sf"/>
</dbReference>
<accession>A0A7S2U7B4</accession>
<feature type="binding site" evidence="6">
    <location>
        <position position="448"/>
    </location>
    <ligand>
        <name>(S)-malate</name>
        <dbReference type="ChEBI" id="CHEBI:15589"/>
    </ligand>
</feature>
<evidence type="ECO:0000313" key="11">
    <source>
        <dbReference type="EMBL" id="CAD9810818.1"/>
    </source>
</evidence>
<feature type="active site" description="Proton acceptor" evidence="5">
    <location>
        <position position="204"/>
    </location>
</feature>
<name>A0A7S2U7B4_9STRA</name>
<dbReference type="GO" id="GO:0006108">
    <property type="term" value="P:malate metabolic process"/>
    <property type="evidence" value="ECO:0007669"/>
    <property type="project" value="TreeGrafter"/>
</dbReference>
<feature type="binding site" evidence="7">
    <location>
        <position position="276"/>
    </location>
    <ligand>
        <name>a divalent metal cation</name>
        <dbReference type="ChEBI" id="CHEBI:60240"/>
    </ligand>
</feature>
<sequence>MAECFIVKVRKGVAVKERKPDPIIVKVKKAVAAAAADSGGSQRKGVAHAKNPVEYYGVSTPIQLRDALGIRGLVPAAYLPLELNCERCISRLREKSSNMDKYVYLRHIQDTNEHLFYAMLVRYTAELMSIVYTPTVGEACQRFSHTYRGTLRGLYISLQDAGQVRQIMDNWPTSDVTTIVITDGERILGLGDLGVNGMGISIGKLSLYTACAGINPACQMPVHIDVGTNNEANLKDPYYLGLRQHRERGPAYDALVQEFFDAAQDKFGPTVLIQFEDFGNVNAFRLLKNFQHKACTFNDDIQGTASVALAGLFASESLTGKKLSDHTFLFQGAGEAGTGIADMISYAISVESDIDIQEARKKIFLVDSHGLVTKARLTELQHHKLNYAHECVNDDVEPIVCSNLLEALEYVKPSVLIGVSAIPKAFDKNMLHQMAQLNKRPIIFALSNPTSKAECTAQEAYEWTDGMAIFSSGSPFDPVTLSDGRTFSPGQGNNAYIFPGVGLGVLAAGSTKITNYDMFLAAKSLAEQVTDKELKVGSLYPPLENIRSVSAHIASTVAANSYETGVATNFPRPNDMLEYCQSLMYDPFNPNVDD</sequence>
<dbReference type="InterPro" id="IPR001891">
    <property type="entry name" value="Malic_OxRdtase"/>
</dbReference>
<feature type="binding site" evidence="7">
    <location>
        <position position="300"/>
    </location>
    <ligand>
        <name>a divalent metal cation</name>
        <dbReference type="ChEBI" id="CHEBI:60240"/>
    </ligand>
</feature>
<feature type="binding site" evidence="6">
    <location>
        <position position="186"/>
    </location>
    <ligand>
        <name>(S)-malate</name>
        <dbReference type="ChEBI" id="CHEBI:15589"/>
    </ligand>
</feature>
<dbReference type="GO" id="GO:0051287">
    <property type="term" value="F:NAD binding"/>
    <property type="evidence" value="ECO:0007669"/>
    <property type="project" value="InterPro"/>
</dbReference>
<dbReference type="SUPFAM" id="SSF51735">
    <property type="entry name" value="NAD(P)-binding Rossmann-fold domains"/>
    <property type="match status" value="1"/>
</dbReference>
<evidence type="ECO:0000256" key="2">
    <source>
        <dbReference type="ARBA" id="ARBA00008785"/>
    </source>
</evidence>
<evidence type="ECO:0000259" key="9">
    <source>
        <dbReference type="SMART" id="SM00919"/>
    </source>
</evidence>
<feature type="binding site" evidence="6">
    <location>
        <position position="493"/>
    </location>
    <ligand>
        <name>(S)-malate</name>
        <dbReference type="ChEBI" id="CHEBI:15589"/>
    </ligand>
</feature>
<evidence type="ECO:0000256" key="6">
    <source>
        <dbReference type="PIRSR" id="PIRSR000106-2"/>
    </source>
</evidence>